<proteinExistence type="predicted"/>
<keyword evidence="3" id="KW-1185">Reference proteome</keyword>
<accession>A0A2W1GJP5</accession>
<dbReference type="Proteomes" id="UP000249757">
    <property type="component" value="Unassembled WGS sequence"/>
</dbReference>
<sequence length="270" mass="29642">MRQLDPKIFKLGPLNTLKHGMHFFPNDLLLPHNLDLLAPPGTTLVPSTDATEPQPFVPKQLNMAAIFAKFKKDAAAQVLSAAETEKARTNSKAEVELKIKAQPEELFASVDAIFDMGLDDETLILAQKRFLKEGAAAKADFKKKRDEKRGCLGKSASGSDPEHDNENDGVRGEIEHETELEEIKAHAHEARLGQQAISLGVNATGHSFPGAVLTSSGEVEYKGYTYRDIASFQMAYREYCERKLSDYISRFGTTVMGLLASGAAEDMIDT</sequence>
<gene>
    <name evidence="2" type="ORF">Ptr86124_011522</name>
</gene>
<name>A0A2W1GJP5_9PLEO</name>
<reference evidence="3" key="1">
    <citation type="journal article" date="2022" name="Microb. Genom.">
        <title>A global pangenome for the wheat fungal pathogen Pyrenophora tritici-repentis and prediction of effector protein structural homology.</title>
        <authorList>
            <person name="Moolhuijzen P.M."/>
            <person name="See P.T."/>
            <person name="Shi G."/>
            <person name="Powell H.R."/>
            <person name="Cockram J."/>
            <person name="Jorgensen L.N."/>
            <person name="Benslimane H."/>
            <person name="Strelkov S.E."/>
            <person name="Turner J."/>
            <person name="Liu Z."/>
            <person name="Moffat C.S."/>
        </authorList>
    </citation>
    <scope>NUCLEOTIDE SEQUENCE [LARGE SCALE GENOMIC DNA]</scope>
</reference>
<dbReference type="AlphaFoldDB" id="A0A2W1GJP5"/>
<protein>
    <submittedName>
        <fullName evidence="2">Uncharacterized protein</fullName>
    </submittedName>
</protein>
<evidence type="ECO:0000313" key="2">
    <source>
        <dbReference type="EMBL" id="KAI1509442.1"/>
    </source>
</evidence>
<organism evidence="2 3">
    <name type="scientific">Pyrenophora tritici-repentis</name>
    <dbReference type="NCBI Taxonomy" id="45151"/>
    <lineage>
        <taxon>Eukaryota</taxon>
        <taxon>Fungi</taxon>
        <taxon>Dikarya</taxon>
        <taxon>Ascomycota</taxon>
        <taxon>Pezizomycotina</taxon>
        <taxon>Dothideomycetes</taxon>
        <taxon>Pleosporomycetidae</taxon>
        <taxon>Pleosporales</taxon>
        <taxon>Pleosporineae</taxon>
        <taxon>Pleosporaceae</taxon>
        <taxon>Pyrenophora</taxon>
    </lineage>
</organism>
<evidence type="ECO:0000313" key="3">
    <source>
        <dbReference type="Proteomes" id="UP000249757"/>
    </source>
</evidence>
<feature type="region of interest" description="Disordered" evidence="1">
    <location>
        <begin position="150"/>
        <end position="170"/>
    </location>
</feature>
<comment type="caution">
    <text evidence="2">The sequence shown here is derived from an EMBL/GenBank/DDBJ whole genome shotgun (WGS) entry which is preliminary data.</text>
</comment>
<dbReference type="EMBL" id="NRDI02000020">
    <property type="protein sequence ID" value="KAI1509442.1"/>
    <property type="molecule type" value="Genomic_DNA"/>
</dbReference>
<feature type="compositionally biased region" description="Basic and acidic residues" evidence="1">
    <location>
        <begin position="160"/>
        <end position="170"/>
    </location>
</feature>
<evidence type="ECO:0000256" key="1">
    <source>
        <dbReference type="SAM" id="MobiDB-lite"/>
    </source>
</evidence>